<comment type="caution">
    <text evidence="1">The sequence shown here is derived from an EMBL/GenBank/DDBJ whole genome shotgun (WGS) entry which is preliminary data.</text>
</comment>
<evidence type="ECO:0000313" key="2">
    <source>
        <dbReference type="Proteomes" id="UP000784294"/>
    </source>
</evidence>
<sequence>MSSPKRPRSADHTIRDVHCEGSILLMPPSPWIKTMPSCRQHNRSDIISLIGPFQQHDLVTVLQLTRLFHQLLKEGIVNHPQSGSQLGLVETLRTCLILSLELETNKSSVSNASDCQNGLGRPGYGRVPVSSGGSLFLDACDLAVGLNRFFLGANSPWPQRFAPFDTINLTWSCLSPCLNRKLWFLDTVGNRA</sequence>
<name>A0A448XBS8_9PLAT</name>
<protein>
    <submittedName>
        <fullName evidence="1">Uncharacterized protein</fullName>
    </submittedName>
</protein>
<accession>A0A448XBS8</accession>
<keyword evidence="2" id="KW-1185">Reference proteome</keyword>
<dbReference type="Proteomes" id="UP000784294">
    <property type="component" value="Unassembled WGS sequence"/>
</dbReference>
<proteinExistence type="predicted"/>
<dbReference type="AlphaFoldDB" id="A0A448XBS8"/>
<organism evidence="1 2">
    <name type="scientific">Protopolystoma xenopodis</name>
    <dbReference type="NCBI Taxonomy" id="117903"/>
    <lineage>
        <taxon>Eukaryota</taxon>
        <taxon>Metazoa</taxon>
        <taxon>Spiralia</taxon>
        <taxon>Lophotrochozoa</taxon>
        <taxon>Platyhelminthes</taxon>
        <taxon>Monogenea</taxon>
        <taxon>Polyopisthocotylea</taxon>
        <taxon>Polystomatidea</taxon>
        <taxon>Polystomatidae</taxon>
        <taxon>Protopolystoma</taxon>
    </lineage>
</organism>
<dbReference type="EMBL" id="CAAALY010245373">
    <property type="protein sequence ID" value="VEL33214.1"/>
    <property type="molecule type" value="Genomic_DNA"/>
</dbReference>
<gene>
    <name evidence="1" type="ORF">PXEA_LOCUS26654</name>
</gene>
<reference evidence="1" key="1">
    <citation type="submission" date="2018-11" db="EMBL/GenBank/DDBJ databases">
        <authorList>
            <consortium name="Pathogen Informatics"/>
        </authorList>
    </citation>
    <scope>NUCLEOTIDE SEQUENCE</scope>
</reference>
<evidence type="ECO:0000313" key="1">
    <source>
        <dbReference type="EMBL" id="VEL33214.1"/>
    </source>
</evidence>